<dbReference type="Pfam" id="PF08669">
    <property type="entry name" value="GCV_T_C"/>
    <property type="match status" value="1"/>
</dbReference>
<organism evidence="11 12">
    <name type="scientific">Actinoplanes missouriensis (strain ATCC 14538 / DSM 43046 / CBS 188.64 / JCM 3121 / NBRC 102363 / NCIMB 12654 / NRRL B-3342 / UNCC 431)</name>
    <dbReference type="NCBI Taxonomy" id="512565"/>
    <lineage>
        <taxon>Bacteria</taxon>
        <taxon>Bacillati</taxon>
        <taxon>Actinomycetota</taxon>
        <taxon>Actinomycetes</taxon>
        <taxon>Micromonosporales</taxon>
        <taxon>Micromonosporaceae</taxon>
        <taxon>Actinoplanes</taxon>
    </lineage>
</organism>
<dbReference type="EC" id="2.1.2.10" evidence="2 7"/>
<accession>I0HA57</accession>
<gene>
    <name evidence="7" type="primary">gcvT</name>
    <name evidence="11" type="ordered locus">AMIS_46740</name>
</gene>
<dbReference type="SUPFAM" id="SSF101790">
    <property type="entry name" value="Aminomethyltransferase beta-barrel domain"/>
    <property type="match status" value="1"/>
</dbReference>
<dbReference type="eggNOG" id="COG0404">
    <property type="taxonomic scope" value="Bacteria"/>
</dbReference>
<dbReference type="Pfam" id="PF01571">
    <property type="entry name" value="GCV_T"/>
    <property type="match status" value="1"/>
</dbReference>
<dbReference type="HOGENOM" id="CLU_007884_10_2_11"/>
<dbReference type="HAMAP" id="MF_00259">
    <property type="entry name" value="GcvT"/>
    <property type="match status" value="1"/>
</dbReference>
<dbReference type="FunFam" id="2.40.30.110:FF:000003">
    <property type="entry name" value="Aminomethyltransferase"/>
    <property type="match status" value="1"/>
</dbReference>
<dbReference type="GO" id="GO:0004047">
    <property type="term" value="F:aminomethyltransferase activity"/>
    <property type="evidence" value="ECO:0007669"/>
    <property type="project" value="UniProtKB-UniRule"/>
</dbReference>
<sequence length="393" mass="41451">MTERGRPQPVTTLEPPVRRTALFDVHTRLGAHLTTFAGWTMPLRYGSDIAEHHTVRTAAGLFDLSHMGRIEVTGRNAAEFLDYALAGRLSTVKVGRAKYTMLCHTTGGVLDDLVVYRLAADRFLVVANAANAPMVRAMLGEHANGFAVRITDAGGSLIAVQGPASAEVIATQGPASAEVIATQGPASAKAMAIESLDLPYYGITEARVAGCDVLLARTGYTGEDGFEIYCSDADAATIWESLRESGATPAGLACRDTLRLEAGMPLYGHELTVRTTPFHAGLGRIVALDKADFVGAESLRRVAAQGPSTVLTGLVTAGRRAPRSGHAVLDPVSGERIGEVTSGAPSPTLGHPIAMAYVPPVFAAPGTRLVVDVRGTREDAEVVALPFYRRSPQ</sequence>
<name>I0HA57_ACTM4</name>
<reference evidence="11 12" key="1">
    <citation type="submission" date="2012-02" db="EMBL/GenBank/DDBJ databases">
        <title>Complete genome sequence of Actinoplanes missouriensis 431 (= NBRC 102363).</title>
        <authorList>
            <person name="Ohnishi Y."/>
            <person name="Ishikawa J."/>
            <person name="Sekine M."/>
            <person name="Hosoyama A."/>
            <person name="Harada T."/>
            <person name="Narita H."/>
            <person name="Hata T."/>
            <person name="Konno Y."/>
            <person name="Tutikane K."/>
            <person name="Fujita N."/>
            <person name="Horinouchi S."/>
            <person name="Hayakawa M."/>
        </authorList>
    </citation>
    <scope>NUCLEOTIDE SEQUENCE [LARGE SCALE GENOMIC DNA]</scope>
    <source>
        <strain evidence="12">ATCC 14538 / DSM 43046 / CBS 188.64 / JCM 3121 / NBRC 102363 / NCIMB 12654 / NRRL B-3342 / UNCC 431</strain>
    </source>
</reference>
<dbReference type="SUPFAM" id="SSF103025">
    <property type="entry name" value="Folate-binding domain"/>
    <property type="match status" value="1"/>
</dbReference>
<dbReference type="GO" id="GO:0019464">
    <property type="term" value="P:glycine decarboxylation via glycine cleavage system"/>
    <property type="evidence" value="ECO:0007669"/>
    <property type="project" value="UniProtKB-UniRule"/>
</dbReference>
<dbReference type="STRING" id="512565.AMIS_46740"/>
<proteinExistence type="inferred from homology"/>
<feature type="binding site" evidence="8">
    <location>
        <position position="227"/>
    </location>
    <ligand>
        <name>substrate</name>
    </ligand>
</feature>
<evidence type="ECO:0000259" key="10">
    <source>
        <dbReference type="Pfam" id="PF08669"/>
    </source>
</evidence>
<dbReference type="InterPro" id="IPR006223">
    <property type="entry name" value="GcvT"/>
</dbReference>
<dbReference type="PIRSF" id="PIRSF006487">
    <property type="entry name" value="GcvT"/>
    <property type="match status" value="1"/>
</dbReference>
<dbReference type="InterPro" id="IPR028896">
    <property type="entry name" value="GcvT/YgfZ/DmdA"/>
</dbReference>
<dbReference type="GO" id="GO:0008483">
    <property type="term" value="F:transaminase activity"/>
    <property type="evidence" value="ECO:0007669"/>
    <property type="project" value="UniProtKB-KW"/>
</dbReference>
<evidence type="ECO:0000259" key="9">
    <source>
        <dbReference type="Pfam" id="PF01571"/>
    </source>
</evidence>
<protein>
    <recommendedName>
        <fullName evidence="2 7">Aminomethyltransferase</fullName>
        <ecNumber evidence="2 7">2.1.2.10</ecNumber>
    </recommendedName>
    <alternativeName>
        <fullName evidence="5 7">Glycine cleavage system T protein</fullName>
    </alternativeName>
</protein>
<evidence type="ECO:0000256" key="5">
    <source>
        <dbReference type="ARBA" id="ARBA00031395"/>
    </source>
</evidence>
<evidence type="ECO:0000256" key="6">
    <source>
        <dbReference type="ARBA" id="ARBA00047665"/>
    </source>
</evidence>
<evidence type="ECO:0000313" key="12">
    <source>
        <dbReference type="Proteomes" id="UP000007882"/>
    </source>
</evidence>
<dbReference type="InterPro" id="IPR029043">
    <property type="entry name" value="GcvT/YgfZ_C"/>
</dbReference>
<dbReference type="AlphaFoldDB" id="I0HA57"/>
<comment type="subunit">
    <text evidence="7">The glycine cleavage system is composed of four proteins: P, T, L and H.</text>
</comment>
<dbReference type="NCBIfam" id="NF001567">
    <property type="entry name" value="PRK00389.1"/>
    <property type="match status" value="1"/>
</dbReference>
<feature type="domain" description="GCVT N-terminal" evidence="9">
    <location>
        <begin position="22"/>
        <end position="290"/>
    </location>
</feature>
<dbReference type="GO" id="GO:0005960">
    <property type="term" value="C:glycine cleavage complex"/>
    <property type="evidence" value="ECO:0007669"/>
    <property type="project" value="InterPro"/>
</dbReference>
<evidence type="ECO:0000256" key="2">
    <source>
        <dbReference type="ARBA" id="ARBA00012616"/>
    </source>
</evidence>
<dbReference type="PATRIC" id="fig|512565.3.peg.4660"/>
<evidence type="ECO:0000256" key="3">
    <source>
        <dbReference type="ARBA" id="ARBA00022576"/>
    </source>
</evidence>
<dbReference type="InterPro" id="IPR027266">
    <property type="entry name" value="TrmE/GcvT-like"/>
</dbReference>
<dbReference type="OrthoDB" id="9774591at2"/>
<keyword evidence="4 7" id="KW-0808">Transferase</keyword>
<dbReference type="InterPro" id="IPR013977">
    <property type="entry name" value="GcvT_C"/>
</dbReference>
<evidence type="ECO:0000256" key="4">
    <source>
        <dbReference type="ARBA" id="ARBA00022679"/>
    </source>
</evidence>
<dbReference type="Gene3D" id="3.30.70.1400">
    <property type="entry name" value="Aminomethyltransferase beta-barrel domains"/>
    <property type="match status" value="1"/>
</dbReference>
<evidence type="ECO:0000313" key="11">
    <source>
        <dbReference type="EMBL" id="BAL89894.1"/>
    </source>
</evidence>
<dbReference type="GO" id="GO:0005829">
    <property type="term" value="C:cytosol"/>
    <property type="evidence" value="ECO:0007669"/>
    <property type="project" value="TreeGrafter"/>
</dbReference>
<evidence type="ECO:0000256" key="8">
    <source>
        <dbReference type="PIRSR" id="PIRSR006487-1"/>
    </source>
</evidence>
<evidence type="ECO:0000256" key="7">
    <source>
        <dbReference type="HAMAP-Rule" id="MF_00259"/>
    </source>
</evidence>
<dbReference type="KEGG" id="ams:AMIS_46740"/>
<dbReference type="InterPro" id="IPR022903">
    <property type="entry name" value="GcvT_bac"/>
</dbReference>
<feature type="domain" description="Aminomethyltransferase C-terminal" evidence="10">
    <location>
        <begin position="311"/>
        <end position="388"/>
    </location>
</feature>
<dbReference type="Gene3D" id="3.30.1360.120">
    <property type="entry name" value="Probable tRNA modification gtpase trme, domain 1"/>
    <property type="match status" value="1"/>
</dbReference>
<evidence type="ECO:0000256" key="1">
    <source>
        <dbReference type="ARBA" id="ARBA00008609"/>
    </source>
</evidence>
<comment type="similarity">
    <text evidence="1 7">Belongs to the GcvT family.</text>
</comment>
<dbReference type="Proteomes" id="UP000007882">
    <property type="component" value="Chromosome"/>
</dbReference>
<comment type="function">
    <text evidence="7">The glycine cleavage system catalyzes the degradation of glycine.</text>
</comment>
<keyword evidence="3 7" id="KW-0032">Aminotransferase</keyword>
<comment type="catalytic activity">
    <reaction evidence="6 7">
        <text>N(6)-[(R)-S(8)-aminomethyldihydrolipoyl]-L-lysyl-[protein] + (6S)-5,6,7,8-tetrahydrofolate = N(6)-[(R)-dihydrolipoyl]-L-lysyl-[protein] + (6R)-5,10-methylene-5,6,7,8-tetrahydrofolate + NH4(+)</text>
        <dbReference type="Rhea" id="RHEA:16945"/>
        <dbReference type="Rhea" id="RHEA-COMP:10475"/>
        <dbReference type="Rhea" id="RHEA-COMP:10492"/>
        <dbReference type="ChEBI" id="CHEBI:15636"/>
        <dbReference type="ChEBI" id="CHEBI:28938"/>
        <dbReference type="ChEBI" id="CHEBI:57453"/>
        <dbReference type="ChEBI" id="CHEBI:83100"/>
        <dbReference type="ChEBI" id="CHEBI:83143"/>
        <dbReference type="EC" id="2.1.2.10"/>
    </reaction>
</comment>
<dbReference type="InterPro" id="IPR006222">
    <property type="entry name" value="GCVT_N"/>
</dbReference>
<dbReference type="EMBL" id="AP012319">
    <property type="protein sequence ID" value="BAL89894.1"/>
    <property type="molecule type" value="Genomic_DNA"/>
</dbReference>
<keyword evidence="12" id="KW-1185">Reference proteome</keyword>
<dbReference type="PANTHER" id="PTHR43757">
    <property type="entry name" value="AMINOMETHYLTRANSFERASE"/>
    <property type="match status" value="1"/>
</dbReference>
<dbReference type="Gene3D" id="2.40.30.110">
    <property type="entry name" value="Aminomethyltransferase beta-barrel domains"/>
    <property type="match status" value="1"/>
</dbReference>
<dbReference type="NCBIfam" id="TIGR00528">
    <property type="entry name" value="gcvT"/>
    <property type="match status" value="1"/>
</dbReference>
<dbReference type="PANTHER" id="PTHR43757:SF2">
    <property type="entry name" value="AMINOMETHYLTRANSFERASE, MITOCHONDRIAL"/>
    <property type="match status" value="1"/>
</dbReference>
<dbReference type="Gene3D" id="4.10.1250.10">
    <property type="entry name" value="Aminomethyltransferase fragment"/>
    <property type="match status" value="1"/>
</dbReference>